<proteinExistence type="predicted"/>
<feature type="compositionally biased region" description="Polar residues" evidence="3">
    <location>
        <begin position="396"/>
        <end position="406"/>
    </location>
</feature>
<feature type="compositionally biased region" description="Basic and acidic residues" evidence="3">
    <location>
        <begin position="427"/>
        <end position="461"/>
    </location>
</feature>
<dbReference type="EMBL" id="GL945428">
    <property type="protein sequence ID" value="EGO30503.1"/>
    <property type="molecule type" value="Genomic_DNA"/>
</dbReference>
<dbReference type="Pfam" id="PF00098">
    <property type="entry name" value="zf-CCHC"/>
    <property type="match status" value="1"/>
</dbReference>
<accession>F8NDX5</accession>
<feature type="region of interest" description="Disordered" evidence="3">
    <location>
        <begin position="81"/>
        <end position="107"/>
    </location>
</feature>
<evidence type="ECO:0000313" key="5">
    <source>
        <dbReference type="EMBL" id="EGO30503.1"/>
    </source>
</evidence>
<dbReference type="SUPFAM" id="SSF57756">
    <property type="entry name" value="Retrovirus zinc finger-like domains"/>
    <property type="match status" value="1"/>
</dbReference>
<evidence type="ECO:0000256" key="2">
    <source>
        <dbReference type="PROSITE-ProRule" id="PRU00047"/>
    </source>
</evidence>
<keyword evidence="2" id="KW-0479">Metal-binding</keyword>
<dbReference type="KEGG" id="sla:SERLADRAFT_404644"/>
<evidence type="ECO:0000256" key="3">
    <source>
        <dbReference type="SAM" id="MobiDB-lite"/>
    </source>
</evidence>
<name>F8NDX5_SERL9</name>
<dbReference type="Gene3D" id="4.10.60.10">
    <property type="entry name" value="Zinc finger, CCHC-type"/>
    <property type="match status" value="1"/>
</dbReference>
<sequence>MTHVLEWFCNFWSHWVTTALTDQIRRSLLVKFCQPTRPTTFESVTRPQEVDSGPTNTKPGLEDGGGVTRLRTSRSFSNVVRSENPVEEPGARATEAVKAPTPHNWGDLDVEEADIEPEAQRDALHAWNDAWNWAQDARSEDNPGAGQSKQIEQCDPVADAGGSISSHVQPARNKKKWVKKREKRLRDWHARTDAPLVPLEPQPCLGDQHSLVAAIIDNMLQPRTQMLNGPVTATMEPSNQIDPRSYIGRTLGRLHQRNPDPDSSDLSSESTESSSEESLKETNSKMSPDPYSWRLREFFIGLFNHCFPVDYRMKQRDKLKCCFQDNKTVKEYLYKLTELWNIIGDSDECQRVIQFWTGLNSELQQGLWLKELNPELLSFEEVQATAKRLEIAHSAGNRSCQLNPKNSGKDQGPPPPGPTPGSQNSSRWDHRKREPRDEARRLAWERIKGPETGNDHMQQRLSPEERAKHVAEGKCFICHQPGHFSRNCPNTNMIHSGRRDKPPGIPNFALDIGAVQVIEPERMHELAGKNVFPAQAAWTCLTEDDIDQGLAELREDACPLCTKASETGLPPLQDISRSIPLKDENKVYPWQPSRCPEPLQAQWSEKREAYLATGRWNVTSAGNTVPMLLIPKPGSGK</sequence>
<dbReference type="InterPro" id="IPR036875">
    <property type="entry name" value="Znf_CCHC_sf"/>
</dbReference>
<evidence type="ECO:0000256" key="1">
    <source>
        <dbReference type="ARBA" id="ARBA00022664"/>
    </source>
</evidence>
<keyword evidence="2" id="KW-0862">Zinc</keyword>
<reference evidence="5" key="1">
    <citation type="submission" date="2011-04" db="EMBL/GenBank/DDBJ databases">
        <title>Evolution of plant cell wall degrading machinery underlies the functional diversity of forest fungi.</title>
        <authorList>
            <consortium name="US DOE Joint Genome Institute (JGI-PGF)"/>
            <person name="Eastwood D.C."/>
            <person name="Floudas D."/>
            <person name="Binder M."/>
            <person name="Majcherczyk A."/>
            <person name="Schneider P."/>
            <person name="Aerts A."/>
            <person name="Asiegbu F.O."/>
            <person name="Baker S.E."/>
            <person name="Barry K."/>
            <person name="Bendiksby M."/>
            <person name="Blumentritt M."/>
            <person name="Coutinho P.M."/>
            <person name="Cullen D."/>
            <person name="Cullen D."/>
            <person name="Gathman A."/>
            <person name="Goodell B."/>
            <person name="Henrissat B."/>
            <person name="Ihrmark K."/>
            <person name="Kauserud H."/>
            <person name="Kohler A."/>
            <person name="LaButti K."/>
            <person name="Lapidus A."/>
            <person name="Lavin J.L."/>
            <person name="Lee Y.-H."/>
            <person name="Lindquist E."/>
            <person name="Lilly W."/>
            <person name="Lucas S."/>
            <person name="Morin E."/>
            <person name="Murat C."/>
            <person name="Oguiza J.A."/>
            <person name="Park J."/>
            <person name="Pisabarro A.G."/>
            <person name="Riley R."/>
            <person name="Rosling A."/>
            <person name="Salamov A."/>
            <person name="Schmidt O."/>
            <person name="Schmutz J."/>
            <person name="Skrede I."/>
            <person name="Stenlid J."/>
            <person name="Wiebenga A."/>
            <person name="Xie X."/>
            <person name="Kues U."/>
            <person name="Hibbett D.S."/>
            <person name="Hoffmeister D."/>
            <person name="Hogberg N."/>
            <person name="Martin F."/>
            <person name="Grigoriev I.V."/>
            <person name="Watkinson S.C."/>
        </authorList>
    </citation>
    <scope>NUCLEOTIDE SEQUENCE</scope>
    <source>
        <strain evidence="5">S7.9</strain>
    </source>
</reference>
<dbReference type="GO" id="GO:0003676">
    <property type="term" value="F:nucleic acid binding"/>
    <property type="evidence" value="ECO:0007669"/>
    <property type="project" value="InterPro"/>
</dbReference>
<evidence type="ECO:0000259" key="4">
    <source>
        <dbReference type="PROSITE" id="PS50158"/>
    </source>
</evidence>
<dbReference type="RefSeq" id="XP_007312387.1">
    <property type="nucleotide sequence ID" value="XM_007312325.1"/>
</dbReference>
<dbReference type="GeneID" id="18812418"/>
<feature type="region of interest" description="Disordered" evidence="3">
    <location>
        <begin position="395"/>
        <end position="461"/>
    </location>
</feature>
<dbReference type="GO" id="GO:0006397">
    <property type="term" value="P:mRNA processing"/>
    <property type="evidence" value="ECO:0007669"/>
    <property type="project" value="UniProtKB-KW"/>
</dbReference>
<protein>
    <recommendedName>
        <fullName evidence="4">CCHC-type domain-containing protein</fullName>
    </recommendedName>
</protein>
<feature type="region of interest" description="Disordered" evidence="3">
    <location>
        <begin position="252"/>
        <end position="287"/>
    </location>
</feature>
<dbReference type="Proteomes" id="UP000008064">
    <property type="component" value="Unassembled WGS sequence"/>
</dbReference>
<keyword evidence="2" id="KW-0863">Zinc-finger</keyword>
<feature type="region of interest" description="Disordered" evidence="3">
    <location>
        <begin position="42"/>
        <end position="67"/>
    </location>
</feature>
<dbReference type="PROSITE" id="PS50158">
    <property type="entry name" value="ZF_CCHC"/>
    <property type="match status" value="1"/>
</dbReference>
<dbReference type="SMART" id="SM00343">
    <property type="entry name" value="ZnF_C2HC"/>
    <property type="match status" value="1"/>
</dbReference>
<feature type="region of interest" description="Disordered" evidence="3">
    <location>
        <begin position="157"/>
        <end position="180"/>
    </location>
</feature>
<organism>
    <name type="scientific">Serpula lacrymans var. lacrymans (strain S7.9)</name>
    <name type="common">Dry rot fungus</name>
    <dbReference type="NCBI Taxonomy" id="578457"/>
    <lineage>
        <taxon>Eukaryota</taxon>
        <taxon>Fungi</taxon>
        <taxon>Dikarya</taxon>
        <taxon>Basidiomycota</taxon>
        <taxon>Agaricomycotina</taxon>
        <taxon>Agaricomycetes</taxon>
        <taxon>Agaricomycetidae</taxon>
        <taxon>Boletales</taxon>
        <taxon>Coniophorineae</taxon>
        <taxon>Serpulaceae</taxon>
        <taxon>Serpula</taxon>
    </lineage>
</organism>
<dbReference type="AlphaFoldDB" id="F8NDX5"/>
<dbReference type="GO" id="GO:0008270">
    <property type="term" value="F:zinc ion binding"/>
    <property type="evidence" value="ECO:0007669"/>
    <property type="project" value="UniProtKB-KW"/>
</dbReference>
<keyword evidence="1" id="KW-0507">mRNA processing</keyword>
<dbReference type="HOGENOM" id="CLU_443196_0_0_1"/>
<feature type="compositionally biased region" description="Low complexity" evidence="3">
    <location>
        <begin position="264"/>
        <end position="273"/>
    </location>
</feature>
<gene>
    <name evidence="5" type="ORF">SERLADRAFT_404644</name>
</gene>
<dbReference type="OrthoDB" id="3205788at2759"/>
<dbReference type="InterPro" id="IPR001878">
    <property type="entry name" value="Znf_CCHC"/>
</dbReference>
<feature type="domain" description="CCHC-type" evidence="4">
    <location>
        <begin position="474"/>
        <end position="490"/>
    </location>
</feature>